<comment type="subcellular location">
    <subcellularLocation>
        <location evidence="1">Membrane</location>
        <topology evidence="1">Multi-pass membrane protein</topology>
    </subcellularLocation>
</comment>
<dbReference type="SUPFAM" id="SSF103473">
    <property type="entry name" value="MFS general substrate transporter"/>
    <property type="match status" value="1"/>
</dbReference>
<feature type="transmembrane region" description="Helical" evidence="5">
    <location>
        <begin position="118"/>
        <end position="138"/>
    </location>
</feature>
<feature type="transmembrane region" description="Helical" evidence="5">
    <location>
        <begin position="271"/>
        <end position="290"/>
    </location>
</feature>
<evidence type="ECO:0000256" key="5">
    <source>
        <dbReference type="SAM" id="Phobius"/>
    </source>
</evidence>
<keyword evidence="2 5" id="KW-0812">Transmembrane</keyword>
<dbReference type="PANTHER" id="PTHR23294:SF54">
    <property type="entry name" value="DUF895 DOMAIN MEMBRANE PROTEIN (AFU_ORTHOLOGUE AFUA_8G04110)"/>
    <property type="match status" value="1"/>
</dbReference>
<evidence type="ECO:0008006" key="8">
    <source>
        <dbReference type="Google" id="ProtNLM"/>
    </source>
</evidence>
<keyword evidence="7" id="KW-1185">Reference proteome</keyword>
<dbReference type="InterPro" id="IPR051617">
    <property type="entry name" value="UNC-93-like_regulator"/>
</dbReference>
<dbReference type="Proteomes" id="UP000001798">
    <property type="component" value="Chromosome 1"/>
</dbReference>
<dbReference type="KEGG" id="bfu:BCIN_01g06530"/>
<dbReference type="Gene3D" id="1.20.1250.20">
    <property type="entry name" value="MFS general substrate transporter like domains"/>
    <property type="match status" value="1"/>
</dbReference>
<dbReference type="AlphaFoldDB" id="A0A384J6I0"/>
<name>A0A384J6I0_BOTFB</name>
<feature type="transmembrane region" description="Helical" evidence="5">
    <location>
        <begin position="181"/>
        <end position="202"/>
    </location>
</feature>
<keyword evidence="4 5" id="KW-0472">Membrane</keyword>
<evidence type="ECO:0000313" key="6">
    <source>
        <dbReference type="EMBL" id="ATZ45964.1"/>
    </source>
</evidence>
<dbReference type="OrthoDB" id="196103at2759"/>
<evidence type="ECO:0000256" key="1">
    <source>
        <dbReference type="ARBA" id="ARBA00004141"/>
    </source>
</evidence>
<dbReference type="Pfam" id="PF05978">
    <property type="entry name" value="UNC-93"/>
    <property type="match status" value="1"/>
</dbReference>
<reference evidence="6 7" key="3">
    <citation type="journal article" date="2017" name="Mol. Plant Pathol.">
        <title>A gapless genome sequence of the fungus Botrytis cinerea.</title>
        <authorList>
            <person name="Van Kan J.A."/>
            <person name="Stassen J.H."/>
            <person name="Mosbach A."/>
            <person name="Van Der Lee T.A."/>
            <person name="Faino L."/>
            <person name="Farmer A.D."/>
            <person name="Papasotiriou D.G."/>
            <person name="Zhou S."/>
            <person name="Seidl M.F."/>
            <person name="Cottam E."/>
            <person name="Edel D."/>
            <person name="Hahn M."/>
            <person name="Schwartz D.C."/>
            <person name="Dietrich R.A."/>
            <person name="Widdison S."/>
            <person name="Scalliet G."/>
        </authorList>
    </citation>
    <scope>NUCLEOTIDE SEQUENCE [LARGE SCALE GENOMIC DNA]</scope>
    <source>
        <strain evidence="6 7">B05.10</strain>
    </source>
</reference>
<gene>
    <name evidence="6" type="ORF">BCIN_01g06530</name>
</gene>
<accession>A0A384J6I0</accession>
<feature type="transmembrane region" description="Helical" evidence="5">
    <location>
        <begin position="310"/>
        <end position="327"/>
    </location>
</feature>
<feature type="transmembrane region" description="Helical" evidence="5">
    <location>
        <begin position="339"/>
        <end position="358"/>
    </location>
</feature>
<feature type="transmembrane region" description="Helical" evidence="5">
    <location>
        <begin position="54"/>
        <end position="72"/>
    </location>
</feature>
<feature type="transmembrane region" description="Helical" evidence="5">
    <location>
        <begin position="144"/>
        <end position="169"/>
    </location>
</feature>
<evidence type="ECO:0000256" key="4">
    <source>
        <dbReference type="ARBA" id="ARBA00023136"/>
    </source>
</evidence>
<reference evidence="6 7" key="2">
    <citation type="journal article" date="2012" name="Eukaryot. Cell">
        <title>Genome update of Botrytis cinerea strains B05.10 and T4.</title>
        <authorList>
            <person name="Staats M."/>
            <person name="van Kan J.A."/>
        </authorList>
    </citation>
    <scope>NUCLEOTIDE SEQUENCE [LARGE SCALE GENOMIC DNA]</scope>
    <source>
        <strain evidence="6 7">B05.10</strain>
    </source>
</reference>
<keyword evidence="3 5" id="KW-1133">Transmembrane helix</keyword>
<dbReference type="InterPro" id="IPR010291">
    <property type="entry name" value="Ion_channel_UNC-93"/>
</dbReference>
<feature type="transmembrane region" description="Helical" evidence="5">
    <location>
        <begin position="92"/>
        <end position="111"/>
    </location>
</feature>
<reference evidence="6 7" key="1">
    <citation type="journal article" date="2011" name="PLoS Genet.">
        <title>Genomic analysis of the necrotrophic fungal pathogens Sclerotinia sclerotiorum and Botrytis cinerea.</title>
        <authorList>
            <person name="Amselem J."/>
            <person name="Cuomo C.A."/>
            <person name="van Kan J.A."/>
            <person name="Viaud M."/>
            <person name="Benito E.P."/>
            <person name="Couloux A."/>
            <person name="Coutinho P.M."/>
            <person name="de Vries R.P."/>
            <person name="Dyer P.S."/>
            <person name="Fillinger S."/>
            <person name="Fournier E."/>
            <person name="Gout L."/>
            <person name="Hahn M."/>
            <person name="Kohn L."/>
            <person name="Lapalu N."/>
            <person name="Plummer K.M."/>
            <person name="Pradier J.M."/>
            <person name="Quevillon E."/>
            <person name="Sharon A."/>
            <person name="Simon A."/>
            <person name="ten Have A."/>
            <person name="Tudzynski B."/>
            <person name="Tudzynski P."/>
            <person name="Wincker P."/>
            <person name="Andrew M."/>
            <person name="Anthouard V."/>
            <person name="Beever R.E."/>
            <person name="Beffa R."/>
            <person name="Benoit I."/>
            <person name="Bouzid O."/>
            <person name="Brault B."/>
            <person name="Chen Z."/>
            <person name="Choquer M."/>
            <person name="Collemare J."/>
            <person name="Cotton P."/>
            <person name="Danchin E.G."/>
            <person name="Da Silva C."/>
            <person name="Gautier A."/>
            <person name="Giraud C."/>
            <person name="Giraud T."/>
            <person name="Gonzalez C."/>
            <person name="Grossetete S."/>
            <person name="Guldener U."/>
            <person name="Henrissat B."/>
            <person name="Howlett B.J."/>
            <person name="Kodira C."/>
            <person name="Kretschmer M."/>
            <person name="Lappartient A."/>
            <person name="Leroch M."/>
            <person name="Levis C."/>
            <person name="Mauceli E."/>
            <person name="Neuveglise C."/>
            <person name="Oeser B."/>
            <person name="Pearson M."/>
            <person name="Poulain J."/>
            <person name="Poussereau N."/>
            <person name="Quesneville H."/>
            <person name="Rascle C."/>
            <person name="Schumacher J."/>
            <person name="Segurens B."/>
            <person name="Sexton A."/>
            <person name="Silva E."/>
            <person name="Sirven C."/>
            <person name="Soanes D.M."/>
            <person name="Talbot N.J."/>
            <person name="Templeton M."/>
            <person name="Yandava C."/>
            <person name="Yarden O."/>
            <person name="Zeng Q."/>
            <person name="Rollins J.A."/>
            <person name="Lebrun M.H."/>
            <person name="Dickman M."/>
        </authorList>
    </citation>
    <scope>NUCLEOTIDE SEQUENCE [LARGE SCALE GENOMIC DNA]</scope>
    <source>
        <strain evidence="6 7">B05.10</strain>
    </source>
</reference>
<dbReference type="GeneID" id="5441903"/>
<dbReference type="InterPro" id="IPR036259">
    <property type="entry name" value="MFS_trans_sf"/>
</dbReference>
<sequence>MSITRSHITSRPSTEHSATSTYLEIPCLSGEISLIHHSCKFSFLQLPPITSPSVQLLTVAVICLLCPGMFNALNGLGGAGLVAPGPANESNIALYAGFAIVGFFAGFIVNVVGLKASLFVGGISYVVYAGSFLAYKHIENRGLLIFGGSFLGLCAGPFWAAQGAMLISYPSDEQKGRSTSWFWAIYNSGAAIGSLVTLFQELQTSSGNVASDNIYITIIALMFAGAILSLCLCQPKNVKRKDGSRVHVTVTVETDWRNEVMHFCKLVRKDYFIVLLFPMFLTSNWCYPYQFNTFNLKTFNIRTRALNNFLYWLSEILGALVVGHTLDNDRLSRSVRAKGLVAGLVLLTFGIWTGGYMWQKGHYYQTDIAAEGQKMDFDNAHYLGPMFLYIAYGIFNAMWQNCVYWILGRFTSDTRTASIYIGFYKGIQSAGGAISYRINNSNISATNEFLICWVLLAVSLVVAAPVIIYKIRDETDEEDTAGEETATEVGLARVDEEKSKAVNDSIPRVDGKLSEGSWKASPV</sequence>
<feature type="transmembrane region" description="Helical" evidence="5">
    <location>
        <begin position="386"/>
        <end position="407"/>
    </location>
</feature>
<dbReference type="PANTHER" id="PTHR23294">
    <property type="entry name" value="ET TRANSLATION PRODUCT-RELATED"/>
    <property type="match status" value="1"/>
</dbReference>
<proteinExistence type="predicted"/>
<dbReference type="EMBL" id="CP009805">
    <property type="protein sequence ID" value="ATZ45964.1"/>
    <property type="molecule type" value="Genomic_DNA"/>
</dbReference>
<organism evidence="6 7">
    <name type="scientific">Botryotinia fuckeliana (strain B05.10)</name>
    <name type="common">Noble rot fungus</name>
    <name type="synonym">Botrytis cinerea</name>
    <dbReference type="NCBI Taxonomy" id="332648"/>
    <lineage>
        <taxon>Eukaryota</taxon>
        <taxon>Fungi</taxon>
        <taxon>Dikarya</taxon>
        <taxon>Ascomycota</taxon>
        <taxon>Pezizomycotina</taxon>
        <taxon>Leotiomycetes</taxon>
        <taxon>Helotiales</taxon>
        <taxon>Sclerotiniaceae</taxon>
        <taxon>Botrytis</taxon>
    </lineage>
</organism>
<dbReference type="VEuPathDB" id="FungiDB:Bcin01g06530"/>
<dbReference type="GO" id="GO:0016020">
    <property type="term" value="C:membrane"/>
    <property type="evidence" value="ECO:0007669"/>
    <property type="project" value="UniProtKB-SubCell"/>
</dbReference>
<feature type="transmembrane region" description="Helical" evidence="5">
    <location>
        <begin position="450"/>
        <end position="469"/>
    </location>
</feature>
<protein>
    <recommendedName>
        <fullName evidence="8">Duf895 domain membrane protein</fullName>
    </recommendedName>
</protein>
<evidence type="ECO:0000256" key="3">
    <source>
        <dbReference type="ARBA" id="ARBA00022989"/>
    </source>
</evidence>
<feature type="transmembrane region" description="Helical" evidence="5">
    <location>
        <begin position="214"/>
        <end position="233"/>
    </location>
</feature>
<dbReference type="RefSeq" id="XP_024546392.1">
    <property type="nucleotide sequence ID" value="XM_024690623.1"/>
</dbReference>
<evidence type="ECO:0000256" key="2">
    <source>
        <dbReference type="ARBA" id="ARBA00022692"/>
    </source>
</evidence>
<evidence type="ECO:0000313" key="7">
    <source>
        <dbReference type="Proteomes" id="UP000001798"/>
    </source>
</evidence>